<dbReference type="Gene3D" id="3.80.10.10">
    <property type="entry name" value="Ribonuclease Inhibitor"/>
    <property type="match status" value="1"/>
</dbReference>
<comment type="caution">
    <text evidence="1">The sequence shown here is derived from an EMBL/GenBank/DDBJ whole genome shotgun (WGS) entry which is preliminary data.</text>
</comment>
<keyword evidence="2" id="KW-1185">Reference proteome</keyword>
<dbReference type="Proteomes" id="UP001218188">
    <property type="component" value="Unassembled WGS sequence"/>
</dbReference>
<dbReference type="EMBL" id="JARJCM010000002">
    <property type="protein sequence ID" value="KAJ7047161.1"/>
    <property type="molecule type" value="Genomic_DNA"/>
</dbReference>
<gene>
    <name evidence="1" type="ORF">C8F04DRAFT_1062877</name>
</gene>
<sequence>MVPDFPIELIEFFLNYLVDWEAKRSLARCALVCKAWHYPSTSRSFATVLLDNDDIEALFELAKTSLVPLPDFIRRLRFYEDSGHPLPPNHITAVRGMHRVQELCLTLSDNSIHRYQKILSTTFTSLHTLKFYFRYNNSMDTILPLLSSLHSIQNLEILYARHNFFSTYTFPPDYHFPPNLTSIAIQTKDINGLFEQILSLRPLPLFSSIVWLGFVGWDDLDSPISRYLRQAGAALHHLHIAPGKSLHFHSFNDASLLSHSVGLRSLHISSAKGIPPQHASHAPRDILLGVLPHLHAPQLASISIEADGVNNHDTPISGLAVDARDRTWTAIDTALTEDKFAKLQTLAIGGVSQPWIRTQMIKNMPFCIARGILVLE</sequence>
<reference evidence="1" key="1">
    <citation type="submission" date="2023-03" db="EMBL/GenBank/DDBJ databases">
        <title>Massive genome expansion in bonnet fungi (Mycena s.s.) driven by repeated elements and novel gene families across ecological guilds.</title>
        <authorList>
            <consortium name="Lawrence Berkeley National Laboratory"/>
            <person name="Harder C.B."/>
            <person name="Miyauchi S."/>
            <person name="Viragh M."/>
            <person name="Kuo A."/>
            <person name="Thoen E."/>
            <person name="Andreopoulos B."/>
            <person name="Lu D."/>
            <person name="Skrede I."/>
            <person name="Drula E."/>
            <person name="Henrissat B."/>
            <person name="Morin E."/>
            <person name="Kohler A."/>
            <person name="Barry K."/>
            <person name="LaButti K."/>
            <person name="Morin E."/>
            <person name="Salamov A."/>
            <person name="Lipzen A."/>
            <person name="Mereny Z."/>
            <person name="Hegedus B."/>
            <person name="Baldrian P."/>
            <person name="Stursova M."/>
            <person name="Weitz H."/>
            <person name="Taylor A."/>
            <person name="Grigoriev I.V."/>
            <person name="Nagy L.G."/>
            <person name="Martin F."/>
            <person name="Kauserud H."/>
        </authorList>
    </citation>
    <scope>NUCLEOTIDE SEQUENCE</scope>
    <source>
        <strain evidence="1">CBHHK200</strain>
    </source>
</reference>
<proteinExistence type="predicted"/>
<protein>
    <recommendedName>
        <fullName evidence="3">F-box domain-containing protein</fullName>
    </recommendedName>
</protein>
<accession>A0AAD6TIC7</accession>
<dbReference type="AlphaFoldDB" id="A0AAD6TIC7"/>
<organism evidence="1 2">
    <name type="scientific">Mycena alexandri</name>
    <dbReference type="NCBI Taxonomy" id="1745969"/>
    <lineage>
        <taxon>Eukaryota</taxon>
        <taxon>Fungi</taxon>
        <taxon>Dikarya</taxon>
        <taxon>Basidiomycota</taxon>
        <taxon>Agaricomycotina</taxon>
        <taxon>Agaricomycetes</taxon>
        <taxon>Agaricomycetidae</taxon>
        <taxon>Agaricales</taxon>
        <taxon>Marasmiineae</taxon>
        <taxon>Mycenaceae</taxon>
        <taxon>Mycena</taxon>
    </lineage>
</organism>
<name>A0AAD6TIC7_9AGAR</name>
<evidence type="ECO:0000313" key="1">
    <source>
        <dbReference type="EMBL" id="KAJ7047161.1"/>
    </source>
</evidence>
<dbReference type="SUPFAM" id="SSF52058">
    <property type="entry name" value="L domain-like"/>
    <property type="match status" value="1"/>
</dbReference>
<evidence type="ECO:0008006" key="3">
    <source>
        <dbReference type="Google" id="ProtNLM"/>
    </source>
</evidence>
<evidence type="ECO:0000313" key="2">
    <source>
        <dbReference type="Proteomes" id="UP001218188"/>
    </source>
</evidence>
<dbReference type="InterPro" id="IPR032675">
    <property type="entry name" value="LRR_dom_sf"/>
</dbReference>